<organism evidence="9 10">
    <name type="scientific">Salegentibacter mishustinae</name>
    <dbReference type="NCBI Taxonomy" id="270918"/>
    <lineage>
        <taxon>Bacteria</taxon>
        <taxon>Pseudomonadati</taxon>
        <taxon>Bacteroidota</taxon>
        <taxon>Flavobacteriia</taxon>
        <taxon>Flavobacteriales</taxon>
        <taxon>Flavobacteriaceae</taxon>
        <taxon>Salegentibacter</taxon>
    </lineage>
</organism>
<dbReference type="SUPFAM" id="SSF56645">
    <property type="entry name" value="Acyl-CoA dehydrogenase NM domain-like"/>
    <property type="match status" value="1"/>
</dbReference>
<dbReference type="InterPro" id="IPR006089">
    <property type="entry name" value="Acyl-CoA_DH_CS"/>
</dbReference>
<dbReference type="InterPro" id="IPR045008">
    <property type="entry name" value="ACX4-like"/>
</dbReference>
<keyword evidence="4 5" id="KW-0274">FAD</keyword>
<dbReference type="PROSITE" id="PS00073">
    <property type="entry name" value="ACYL_COA_DH_2"/>
    <property type="match status" value="1"/>
</dbReference>
<name>A0A0Q9ZLR7_9FLAO</name>
<sequence>MSVFKKVRNTINLLKSVDMDQLAKINQQIDLSEAMKSLGQLDERQLKGLMKMLKTKRKKGQSDLPPIDGDFYNLDLKLTEEQRKLQMDVRNFMEDEVRPLVNDHWNRAKFPHEIIEKFKKLNITGVPYEGYGCPNLPFLMEGIIAQEIARVDVSISTFFGVHSGLAMGSIYLCGSEEQKQEWLPKMQKLDAIGAFGLTEPNVGSGVAGGLETTCKFDGENWILNGQKKWIGNATFADVIIIWARDENSNQVKGFLVRKGNPGFKAEKMEDKMALRIVQNALITLTDCKVPESDRLQKADSFKDTAKVLRMTRAGVAWQAVGCARGAYESALKYTRKREQFGRPIASYQLIQNHLVEMVSNLTAMQTLVFRLSEMQDADLLTDEHASLAKVFCSMRTRDVVSRAREVLGGNGILLEHDVARFVADAEAIYSYEGTKEINSLIVGRAITGYSAFVS</sequence>
<dbReference type="InterPro" id="IPR036250">
    <property type="entry name" value="AcylCo_DH-like_C"/>
</dbReference>
<feature type="domain" description="Acyl-CoA dehydrogenase/oxidase C-terminal" evidence="6">
    <location>
        <begin position="305"/>
        <end position="446"/>
    </location>
</feature>
<evidence type="ECO:0000259" key="8">
    <source>
        <dbReference type="Pfam" id="PF02771"/>
    </source>
</evidence>
<dbReference type="EMBL" id="LKTP01000001">
    <property type="protein sequence ID" value="KRG30714.1"/>
    <property type="molecule type" value="Genomic_DNA"/>
</dbReference>
<evidence type="ECO:0000313" key="10">
    <source>
        <dbReference type="Proteomes" id="UP000051643"/>
    </source>
</evidence>
<keyword evidence="3 5" id="KW-0285">Flavoprotein</keyword>
<evidence type="ECO:0000259" key="6">
    <source>
        <dbReference type="Pfam" id="PF00441"/>
    </source>
</evidence>
<dbReference type="Pfam" id="PF02770">
    <property type="entry name" value="Acyl-CoA_dh_M"/>
    <property type="match status" value="1"/>
</dbReference>
<dbReference type="OrthoDB" id="9802867at2"/>
<dbReference type="InterPro" id="IPR013786">
    <property type="entry name" value="AcylCoA_DH/ox_N"/>
</dbReference>
<keyword evidence="10" id="KW-1185">Reference proteome</keyword>
<dbReference type="PANTHER" id="PTHR43188:SF1">
    <property type="entry name" value="ACYL-COA DEHYDROGENASE"/>
    <property type="match status" value="1"/>
</dbReference>
<dbReference type="RefSeq" id="WP_057480537.1">
    <property type="nucleotide sequence ID" value="NZ_BMWR01000002.1"/>
</dbReference>
<dbReference type="Gene3D" id="1.20.140.10">
    <property type="entry name" value="Butyryl-CoA Dehydrogenase, subunit A, domain 3"/>
    <property type="match status" value="1"/>
</dbReference>
<dbReference type="SUPFAM" id="SSF47203">
    <property type="entry name" value="Acyl-CoA dehydrogenase C-terminal domain-like"/>
    <property type="match status" value="1"/>
</dbReference>
<evidence type="ECO:0000256" key="5">
    <source>
        <dbReference type="RuleBase" id="RU362125"/>
    </source>
</evidence>
<evidence type="ECO:0000313" key="9">
    <source>
        <dbReference type="EMBL" id="KRG30714.1"/>
    </source>
</evidence>
<dbReference type="Pfam" id="PF02771">
    <property type="entry name" value="Acyl-CoA_dh_N"/>
    <property type="match status" value="1"/>
</dbReference>
<dbReference type="InterPro" id="IPR046373">
    <property type="entry name" value="Acyl-CoA_Oxase/DH_mid-dom_sf"/>
</dbReference>
<dbReference type="GO" id="GO:0050660">
    <property type="term" value="F:flavin adenine dinucleotide binding"/>
    <property type="evidence" value="ECO:0007669"/>
    <property type="project" value="InterPro"/>
</dbReference>
<evidence type="ECO:0000256" key="3">
    <source>
        <dbReference type="ARBA" id="ARBA00022630"/>
    </source>
</evidence>
<evidence type="ECO:0000256" key="1">
    <source>
        <dbReference type="ARBA" id="ARBA00001974"/>
    </source>
</evidence>
<dbReference type="Gene3D" id="1.10.540.10">
    <property type="entry name" value="Acyl-CoA dehydrogenase/oxidase, N-terminal domain"/>
    <property type="match status" value="1"/>
</dbReference>
<dbReference type="InterPro" id="IPR009075">
    <property type="entry name" value="AcylCo_DH/oxidase_C"/>
</dbReference>
<gene>
    <name evidence="9" type="ORF">APR42_02305</name>
</gene>
<dbReference type="GO" id="GO:0003995">
    <property type="term" value="F:acyl-CoA dehydrogenase activity"/>
    <property type="evidence" value="ECO:0007669"/>
    <property type="project" value="InterPro"/>
</dbReference>
<dbReference type="Proteomes" id="UP000051643">
    <property type="component" value="Unassembled WGS sequence"/>
</dbReference>
<dbReference type="Gene3D" id="2.40.110.10">
    <property type="entry name" value="Butyryl-CoA Dehydrogenase, subunit A, domain 2"/>
    <property type="match status" value="1"/>
</dbReference>
<comment type="similarity">
    <text evidence="2 5">Belongs to the acyl-CoA dehydrogenase family.</text>
</comment>
<comment type="caution">
    <text evidence="9">The sequence shown here is derived from an EMBL/GenBank/DDBJ whole genome shotgun (WGS) entry which is preliminary data.</text>
</comment>
<protein>
    <submittedName>
        <fullName evidence="9">Acyl-CoA dehydrogenase</fullName>
    </submittedName>
</protein>
<accession>A0A0Q9ZLR7</accession>
<dbReference type="STRING" id="270918.APR42_02305"/>
<evidence type="ECO:0000259" key="7">
    <source>
        <dbReference type="Pfam" id="PF02770"/>
    </source>
</evidence>
<proteinExistence type="inferred from homology"/>
<reference evidence="9" key="1">
    <citation type="submission" date="2015-10" db="EMBL/GenBank/DDBJ databases">
        <title>Draft genome sequence of Salegentibacter mishustinae KCTC 12263.</title>
        <authorList>
            <person name="Lin W."/>
            <person name="Zheng Q."/>
        </authorList>
    </citation>
    <scope>NUCLEOTIDE SEQUENCE [LARGE SCALE GENOMIC DNA]</scope>
    <source>
        <strain evidence="9">KCTC 12263</strain>
    </source>
</reference>
<dbReference type="FunFam" id="1.10.540.10:FF:000026">
    <property type="entry name" value="Acyl-CoA dehydrogenase medium chain"/>
    <property type="match status" value="1"/>
</dbReference>
<dbReference type="PANTHER" id="PTHR43188">
    <property type="entry name" value="ACYL-COENZYME A OXIDASE"/>
    <property type="match status" value="1"/>
</dbReference>
<dbReference type="Pfam" id="PF00441">
    <property type="entry name" value="Acyl-CoA_dh_1"/>
    <property type="match status" value="1"/>
</dbReference>
<evidence type="ECO:0000256" key="4">
    <source>
        <dbReference type="ARBA" id="ARBA00022827"/>
    </source>
</evidence>
<feature type="domain" description="Acyl-CoA dehydrogenase/oxidase N-terminal" evidence="8">
    <location>
        <begin position="79"/>
        <end position="187"/>
    </location>
</feature>
<comment type="cofactor">
    <cofactor evidence="1 5">
        <name>FAD</name>
        <dbReference type="ChEBI" id="CHEBI:57692"/>
    </cofactor>
</comment>
<keyword evidence="5" id="KW-0560">Oxidoreductase</keyword>
<dbReference type="GO" id="GO:0006635">
    <property type="term" value="P:fatty acid beta-oxidation"/>
    <property type="evidence" value="ECO:0007669"/>
    <property type="project" value="InterPro"/>
</dbReference>
<dbReference type="InterPro" id="IPR006091">
    <property type="entry name" value="Acyl-CoA_Oxase/DH_mid-dom"/>
</dbReference>
<evidence type="ECO:0000256" key="2">
    <source>
        <dbReference type="ARBA" id="ARBA00009347"/>
    </source>
</evidence>
<dbReference type="InterPro" id="IPR009100">
    <property type="entry name" value="AcylCoA_DH/oxidase_NM_dom_sf"/>
</dbReference>
<dbReference type="AlphaFoldDB" id="A0A0Q9ZLR7"/>
<feature type="domain" description="Acyl-CoA oxidase/dehydrogenase middle" evidence="7">
    <location>
        <begin position="194"/>
        <end position="287"/>
    </location>
</feature>
<dbReference type="InterPro" id="IPR037069">
    <property type="entry name" value="AcylCoA_DH/ox_N_sf"/>
</dbReference>